<dbReference type="RefSeq" id="WP_202244489.1">
    <property type="nucleotide sequence ID" value="NZ_JAESIY010000005.1"/>
</dbReference>
<evidence type="ECO:0000313" key="1">
    <source>
        <dbReference type="EMBL" id="MBL3656705.1"/>
    </source>
</evidence>
<sequence>MWVTNRLVGADGPWIDTGHDANYIVEKGPDLLFFTGAAGNLIASGDYFLGDWVERVFSFFGFTMVV</sequence>
<accession>A0A937F6L7</accession>
<gene>
    <name evidence="1" type="ORF">JL102_11230</name>
</gene>
<reference evidence="1" key="1">
    <citation type="submission" date="2021-01" db="EMBL/GenBank/DDBJ databases">
        <title>Fulvivirga kasyanovii gen. nov., sp nov., a novel member of the phylum Bacteroidetes isolated from seawater in a mussel farm.</title>
        <authorList>
            <person name="Zhao L.-H."/>
            <person name="Wang Z.-J."/>
        </authorList>
    </citation>
    <scope>NUCLEOTIDE SEQUENCE</scope>
    <source>
        <strain evidence="1">2943</strain>
    </source>
</reference>
<dbReference type="EMBL" id="JAESIY010000005">
    <property type="protein sequence ID" value="MBL3656705.1"/>
    <property type="molecule type" value="Genomic_DNA"/>
</dbReference>
<comment type="caution">
    <text evidence="1">The sequence shown here is derived from an EMBL/GenBank/DDBJ whole genome shotgun (WGS) entry which is preliminary data.</text>
</comment>
<protein>
    <submittedName>
        <fullName evidence="1">Uncharacterized protein</fullName>
    </submittedName>
</protein>
<dbReference type="Proteomes" id="UP000659388">
    <property type="component" value="Unassembled WGS sequence"/>
</dbReference>
<proteinExistence type="predicted"/>
<name>A0A937F6L7_9BACT</name>
<keyword evidence="2" id="KW-1185">Reference proteome</keyword>
<dbReference type="AlphaFoldDB" id="A0A937F6L7"/>
<organism evidence="1 2">
    <name type="scientific">Fulvivirga sediminis</name>
    <dbReference type="NCBI Taxonomy" id="2803949"/>
    <lineage>
        <taxon>Bacteria</taxon>
        <taxon>Pseudomonadati</taxon>
        <taxon>Bacteroidota</taxon>
        <taxon>Cytophagia</taxon>
        <taxon>Cytophagales</taxon>
        <taxon>Fulvivirgaceae</taxon>
        <taxon>Fulvivirga</taxon>
    </lineage>
</organism>
<evidence type="ECO:0000313" key="2">
    <source>
        <dbReference type="Proteomes" id="UP000659388"/>
    </source>
</evidence>